<dbReference type="Proteomes" id="UP001642360">
    <property type="component" value="Unassembled WGS sequence"/>
</dbReference>
<proteinExistence type="predicted"/>
<dbReference type="InterPro" id="IPR045012">
    <property type="entry name" value="NLP"/>
</dbReference>
<dbReference type="EMBL" id="CAUOFW020006181">
    <property type="protein sequence ID" value="CAK9173688.1"/>
    <property type="molecule type" value="Genomic_DNA"/>
</dbReference>
<evidence type="ECO:0000313" key="6">
    <source>
        <dbReference type="EMBL" id="CAK9173688.1"/>
    </source>
</evidence>
<feature type="domain" description="RWP-RK" evidence="5">
    <location>
        <begin position="86"/>
        <end position="170"/>
    </location>
</feature>
<evidence type="ECO:0000313" key="7">
    <source>
        <dbReference type="Proteomes" id="UP001642360"/>
    </source>
</evidence>
<dbReference type="Pfam" id="PF02042">
    <property type="entry name" value="RWP-RK"/>
    <property type="match status" value="1"/>
</dbReference>
<accession>A0ABC8TW17</accession>
<comment type="caution">
    <text evidence="6">The sequence shown here is derived from an EMBL/GenBank/DDBJ whole genome shotgun (WGS) entry which is preliminary data.</text>
</comment>
<name>A0ABC8TW17_9AQUA</name>
<dbReference type="GO" id="GO:0003677">
    <property type="term" value="F:DNA binding"/>
    <property type="evidence" value="ECO:0007669"/>
    <property type="project" value="UniProtKB-KW"/>
</dbReference>
<dbReference type="PANTHER" id="PTHR32002">
    <property type="entry name" value="PROTEIN NLP8"/>
    <property type="match status" value="1"/>
</dbReference>
<keyword evidence="2" id="KW-0238">DNA-binding</keyword>
<keyword evidence="7" id="KW-1185">Reference proteome</keyword>
<sequence length="254" mass="28381">MDDWKIAFERGLQEEIFVQAVKSFPNNEPDFSHEFVQISQNTRSPQGPQAYPNGADLHIGPSEHQPMVDFDVTCNGGNIVITGQSDIPVIGSEKNIKKISPLLSPEFLPQLFGMKLNDVAKCLGVSRTMLKRVCRKHKIWKWLFHKGKMVGNDLPKLNRGNESIRIESIPSAPYCVPNTLVSMQPRTSVGQLLTELTRCLEFLKCLHVSEQAEVVLESSEAVLPPEHGESSIAHTMPHVAAMQDMKTFQHKGNT</sequence>
<dbReference type="PROSITE" id="PS51519">
    <property type="entry name" value="RWP_RK"/>
    <property type="match status" value="1"/>
</dbReference>
<evidence type="ECO:0000259" key="5">
    <source>
        <dbReference type="PROSITE" id="PS51519"/>
    </source>
</evidence>
<gene>
    <name evidence="6" type="ORF">ILEXP_LOCUS43419</name>
</gene>
<evidence type="ECO:0000256" key="4">
    <source>
        <dbReference type="ARBA" id="ARBA00023242"/>
    </source>
</evidence>
<protein>
    <recommendedName>
        <fullName evidence="5">RWP-RK domain-containing protein</fullName>
    </recommendedName>
</protein>
<keyword evidence="4" id="KW-0539">Nucleus</keyword>
<evidence type="ECO:0000256" key="1">
    <source>
        <dbReference type="ARBA" id="ARBA00023015"/>
    </source>
</evidence>
<dbReference type="InterPro" id="IPR003035">
    <property type="entry name" value="RWP-RK_dom"/>
</dbReference>
<keyword evidence="3" id="KW-0804">Transcription</keyword>
<reference evidence="6 7" key="1">
    <citation type="submission" date="2024-02" db="EMBL/GenBank/DDBJ databases">
        <authorList>
            <person name="Vignale AGUSTIN F."/>
            <person name="Sosa J E."/>
            <person name="Modenutti C."/>
        </authorList>
    </citation>
    <scope>NUCLEOTIDE SEQUENCE [LARGE SCALE GENOMIC DNA]</scope>
</reference>
<dbReference type="AlphaFoldDB" id="A0ABC8TW17"/>
<dbReference type="PANTHER" id="PTHR32002:SF35">
    <property type="entry name" value="PROTEIN NLP6"/>
    <property type="match status" value="1"/>
</dbReference>
<evidence type="ECO:0000256" key="2">
    <source>
        <dbReference type="ARBA" id="ARBA00023125"/>
    </source>
</evidence>
<organism evidence="6 7">
    <name type="scientific">Ilex paraguariensis</name>
    <name type="common">yerba mate</name>
    <dbReference type="NCBI Taxonomy" id="185542"/>
    <lineage>
        <taxon>Eukaryota</taxon>
        <taxon>Viridiplantae</taxon>
        <taxon>Streptophyta</taxon>
        <taxon>Embryophyta</taxon>
        <taxon>Tracheophyta</taxon>
        <taxon>Spermatophyta</taxon>
        <taxon>Magnoliopsida</taxon>
        <taxon>eudicotyledons</taxon>
        <taxon>Gunneridae</taxon>
        <taxon>Pentapetalae</taxon>
        <taxon>asterids</taxon>
        <taxon>campanulids</taxon>
        <taxon>Aquifoliales</taxon>
        <taxon>Aquifoliaceae</taxon>
        <taxon>Ilex</taxon>
    </lineage>
</organism>
<evidence type="ECO:0000256" key="3">
    <source>
        <dbReference type="ARBA" id="ARBA00023163"/>
    </source>
</evidence>
<keyword evidence="1" id="KW-0805">Transcription regulation</keyword>